<dbReference type="EMBL" id="JARYMX010000002">
    <property type="protein sequence ID" value="KAJ9562288.1"/>
    <property type="molecule type" value="Genomic_DNA"/>
</dbReference>
<keyword evidence="5" id="KW-0067">ATP-binding</keyword>
<protein>
    <submittedName>
        <fullName evidence="9">Uncharacterized protein</fullName>
    </submittedName>
</protein>
<organism evidence="9 10">
    <name type="scientific">Centaurea solstitialis</name>
    <name type="common">yellow star-thistle</name>
    <dbReference type="NCBI Taxonomy" id="347529"/>
    <lineage>
        <taxon>Eukaryota</taxon>
        <taxon>Viridiplantae</taxon>
        <taxon>Streptophyta</taxon>
        <taxon>Embryophyta</taxon>
        <taxon>Tracheophyta</taxon>
        <taxon>Spermatophyta</taxon>
        <taxon>Magnoliopsida</taxon>
        <taxon>eudicotyledons</taxon>
        <taxon>Gunneridae</taxon>
        <taxon>Pentapetalae</taxon>
        <taxon>asterids</taxon>
        <taxon>campanulids</taxon>
        <taxon>Asterales</taxon>
        <taxon>Asteraceae</taxon>
        <taxon>Carduoideae</taxon>
        <taxon>Cardueae</taxon>
        <taxon>Centaureinae</taxon>
        <taxon>Centaurea</taxon>
    </lineage>
</organism>
<dbReference type="PANTHER" id="PTHR43079:SF1">
    <property type="entry name" value="CADMIUM_ZINC-TRANSPORTING ATPASE HMA1, CHLOROPLASTIC-RELATED"/>
    <property type="match status" value="1"/>
</dbReference>
<proteinExistence type="inferred from homology"/>
<accession>A0AA38TJX0</accession>
<feature type="compositionally biased region" description="Basic and acidic residues" evidence="8">
    <location>
        <begin position="72"/>
        <end position="81"/>
    </location>
</feature>
<dbReference type="GO" id="GO:0016020">
    <property type="term" value="C:membrane"/>
    <property type="evidence" value="ECO:0007669"/>
    <property type="project" value="UniProtKB-SubCell"/>
</dbReference>
<dbReference type="GO" id="GO:0046872">
    <property type="term" value="F:metal ion binding"/>
    <property type="evidence" value="ECO:0007669"/>
    <property type="project" value="UniProtKB-KW"/>
</dbReference>
<evidence type="ECO:0000256" key="7">
    <source>
        <dbReference type="ARBA" id="ARBA00022967"/>
    </source>
</evidence>
<evidence type="ECO:0000313" key="9">
    <source>
        <dbReference type="EMBL" id="KAJ9562288.1"/>
    </source>
</evidence>
<evidence type="ECO:0000256" key="6">
    <source>
        <dbReference type="ARBA" id="ARBA00022842"/>
    </source>
</evidence>
<evidence type="ECO:0000256" key="1">
    <source>
        <dbReference type="ARBA" id="ARBA00004141"/>
    </source>
</evidence>
<evidence type="ECO:0000256" key="2">
    <source>
        <dbReference type="ARBA" id="ARBA00006024"/>
    </source>
</evidence>
<evidence type="ECO:0000256" key="8">
    <source>
        <dbReference type="SAM" id="MobiDB-lite"/>
    </source>
</evidence>
<dbReference type="PANTHER" id="PTHR43079">
    <property type="entry name" value="PROBABLE CADMIUM/ZINC-TRANSPORTING ATPASE HMA1"/>
    <property type="match status" value="1"/>
</dbReference>
<keyword evidence="4" id="KW-0547">Nucleotide-binding</keyword>
<evidence type="ECO:0000313" key="10">
    <source>
        <dbReference type="Proteomes" id="UP001172457"/>
    </source>
</evidence>
<comment type="similarity">
    <text evidence="2">Belongs to the cation transport ATPase (P-type) (TC 3.A.3) family. Type IB subfamily.</text>
</comment>
<dbReference type="GO" id="GO:0005524">
    <property type="term" value="F:ATP binding"/>
    <property type="evidence" value="ECO:0007669"/>
    <property type="project" value="UniProtKB-KW"/>
</dbReference>
<keyword evidence="6" id="KW-0460">Magnesium</keyword>
<evidence type="ECO:0000256" key="5">
    <source>
        <dbReference type="ARBA" id="ARBA00022840"/>
    </source>
</evidence>
<reference evidence="9" key="1">
    <citation type="submission" date="2023-03" db="EMBL/GenBank/DDBJ databases">
        <title>Chromosome-scale reference genome and RAD-based genetic map of yellow starthistle (Centaurea solstitialis) reveal putative structural variation and QTLs associated with invader traits.</title>
        <authorList>
            <person name="Reatini B."/>
            <person name="Cang F.A."/>
            <person name="Jiang Q."/>
            <person name="Mckibben M.T.W."/>
            <person name="Barker M.S."/>
            <person name="Rieseberg L.H."/>
            <person name="Dlugosch K.M."/>
        </authorList>
    </citation>
    <scope>NUCLEOTIDE SEQUENCE</scope>
    <source>
        <strain evidence="9">CAN-66</strain>
        <tissue evidence="9">Leaf</tissue>
    </source>
</reference>
<comment type="caution">
    <text evidence="9">The sequence shown here is derived from an EMBL/GenBank/DDBJ whole genome shotgun (WGS) entry which is preliminary data.</text>
</comment>
<feature type="region of interest" description="Disordered" evidence="8">
    <location>
        <begin position="68"/>
        <end position="101"/>
    </location>
</feature>
<dbReference type="InterPro" id="IPR051949">
    <property type="entry name" value="Cation_Transport_ATPase"/>
</dbReference>
<dbReference type="AlphaFoldDB" id="A0AA38TJX0"/>
<keyword evidence="10" id="KW-1185">Reference proteome</keyword>
<evidence type="ECO:0000256" key="3">
    <source>
        <dbReference type="ARBA" id="ARBA00022723"/>
    </source>
</evidence>
<keyword evidence="7" id="KW-1278">Translocase</keyword>
<name>A0AA38TJX0_9ASTR</name>
<dbReference type="Proteomes" id="UP001172457">
    <property type="component" value="Chromosome 2"/>
</dbReference>
<feature type="compositionally biased region" description="Basic residues" evidence="8">
    <location>
        <begin position="82"/>
        <end position="101"/>
    </location>
</feature>
<dbReference type="Gene3D" id="3.40.50.1980">
    <property type="entry name" value="Nitrogenase molybdenum iron protein domain"/>
    <property type="match status" value="1"/>
</dbReference>
<sequence length="171" mass="19735">MASMVISSPSSKMAAFRLPLSLSTFPIRRRRFRVDSLPLEPFRHKSITFPPNFFSKPLLRKSRIFPKTRHSKSTDHHDHDHGHHHHCHHHHHHHGGHHNHMLTKPQQAFTRFAKAVMWTDLADFLREHLEICCFSTVLLLAAAVCPYIVREASVKPIQHVLALVAFPLVGK</sequence>
<keyword evidence="3" id="KW-0479">Metal-binding</keyword>
<comment type="subcellular location">
    <subcellularLocation>
        <location evidence="1">Membrane</location>
        <topology evidence="1">Multi-pass membrane protein</topology>
    </subcellularLocation>
</comment>
<gene>
    <name evidence="9" type="ORF">OSB04_007448</name>
</gene>
<evidence type="ECO:0000256" key="4">
    <source>
        <dbReference type="ARBA" id="ARBA00022741"/>
    </source>
</evidence>